<keyword evidence="10" id="KW-0486">Methionine biosynthesis</keyword>
<dbReference type="CDD" id="cd06203">
    <property type="entry name" value="methionine_synthase_red"/>
    <property type="match status" value="1"/>
</dbReference>
<dbReference type="InterPro" id="IPR001709">
    <property type="entry name" value="Flavoprot_Pyr_Nucl_cyt_Rdtase"/>
</dbReference>
<keyword evidence="7" id="KW-0274">FAD</keyword>
<dbReference type="GO" id="GO:0050660">
    <property type="term" value="F:flavin adenine dinucleotide binding"/>
    <property type="evidence" value="ECO:0007669"/>
    <property type="project" value="TreeGrafter"/>
</dbReference>
<evidence type="ECO:0000256" key="4">
    <source>
        <dbReference type="ARBA" id="ARBA00022630"/>
    </source>
</evidence>
<dbReference type="SUPFAM" id="SSF63380">
    <property type="entry name" value="Riboflavin synthase domain-like"/>
    <property type="match status" value="1"/>
</dbReference>
<keyword evidence="6" id="KW-0949">S-adenosyl-L-methionine</keyword>
<reference evidence="16" key="1">
    <citation type="journal article" date="2023" name="G3 (Bethesda)">
        <title>Whole genome assembly and annotation of the endangered Caribbean coral Acropora cervicornis.</title>
        <authorList>
            <person name="Selwyn J.D."/>
            <person name="Vollmer S.V."/>
        </authorList>
    </citation>
    <scope>NUCLEOTIDE SEQUENCE</scope>
    <source>
        <strain evidence="16">K2</strain>
    </source>
</reference>
<dbReference type="Pfam" id="PF00667">
    <property type="entry name" value="FAD_binding_1"/>
    <property type="match status" value="1"/>
</dbReference>
<keyword evidence="5" id="KW-0288">FMN</keyword>
<evidence type="ECO:0000256" key="7">
    <source>
        <dbReference type="ARBA" id="ARBA00022827"/>
    </source>
</evidence>
<dbReference type="SUPFAM" id="SSF52343">
    <property type="entry name" value="Ferredoxin reductase-like, C-terminal NADP-linked domain"/>
    <property type="match status" value="1"/>
</dbReference>
<sequence length="800" mass="88934">MPVNRSSSNVFTILYGSQTGQAKAISEEIHELSDQHGLNSNLFCLSLTEKKFTLEKESLVVFVVSTTGEGDPPDTMCKFMRRLKKKTLPGTHLENLRYALLALGDTNYTNFCNNGKELDKRLLQLGARKFYETGYADDAVGLELTVEPWIEGLWPALQRHLGLSAEEVCPSDSVKGLIGLSNNCADLINNGNSSSLEESHDEVTEESMRAGERTAQVEISFLKDTATNGMSKSLEETDDAIVSKGGKGVSESTTEDKNSVAHVFQTSSVNIENIKSSPTKDFDSLNDQNTSAVRPDLSGQCNSLQSSPLTLGDQLKMPSPSLSSTSLSIPQLPVAYLDITFHPDHKLDFFSLPLHNNASFPSAISGVSMAKVASAKLLTSNSAVKTALDIELDITDCDMIYEPGDSFGIICPNSNAEVEELITKLGLNEKADTPFSIQLRTSTSKKSASVPNYIPEISVIRHTFLICLEIRAAPSKALIRVLSEHTSDLQQKRRLQELCSKQGTNEYTKFVREPSLSLLDLLNAFPSCQPPFVRLLELMPRLKARLYSVSSSPLEDPLHLHFVFNIVEFPAIGGIREQRQGVCTGWLNNIARSQGKSMTGDSKAPIDAFSKLNLEEFVKVPVFQRKNLNFKLPSNPKTPIIMIGPGTGVAPFIGFLKHRELKQKKLGLDTSLSDAWLFFGCRHKERDYLYQQELEQFLSSGVLSRLCVSFSRDPVEELQNSPHPKYVQDNLRRHSAEVAQLVFEKGAMVYICGDADNMARNVYDTFLEIVKEYKAIDITEARKEMMKLRENKQYLEDIWT</sequence>
<dbReference type="InterPro" id="IPR017927">
    <property type="entry name" value="FAD-bd_FR_type"/>
</dbReference>
<dbReference type="PROSITE" id="PS51384">
    <property type="entry name" value="FAD_FR"/>
    <property type="match status" value="1"/>
</dbReference>
<comment type="cofactor">
    <cofactor evidence="1">
        <name>FMN</name>
        <dbReference type="ChEBI" id="CHEBI:58210"/>
    </cofactor>
</comment>
<feature type="region of interest" description="Disordered" evidence="13">
    <location>
        <begin position="275"/>
        <end position="305"/>
    </location>
</feature>
<accession>A0AAD9VAR0</accession>
<dbReference type="InterPro" id="IPR039261">
    <property type="entry name" value="FNR_nucleotide-bd"/>
</dbReference>
<dbReference type="InterPro" id="IPR003097">
    <property type="entry name" value="CysJ-like_FAD-binding"/>
</dbReference>
<evidence type="ECO:0000256" key="12">
    <source>
        <dbReference type="ARBA" id="ARBA00040659"/>
    </source>
</evidence>
<name>A0AAD9VAR0_ACRCE</name>
<gene>
    <name evidence="16" type="ORF">P5673_008376</name>
</gene>
<feature type="domain" description="FAD-binding FR-type" evidence="15">
    <location>
        <begin position="365"/>
        <end position="633"/>
    </location>
</feature>
<keyword evidence="3" id="KW-0028">Amino-acid biosynthesis</keyword>
<evidence type="ECO:0000256" key="2">
    <source>
        <dbReference type="ARBA" id="ARBA00001974"/>
    </source>
</evidence>
<evidence type="ECO:0000256" key="9">
    <source>
        <dbReference type="ARBA" id="ARBA00023002"/>
    </source>
</evidence>
<dbReference type="AlphaFoldDB" id="A0AAD9VAR0"/>
<evidence type="ECO:0000259" key="15">
    <source>
        <dbReference type="PROSITE" id="PS51384"/>
    </source>
</evidence>
<dbReference type="Gene3D" id="1.20.990.10">
    <property type="entry name" value="NADPH-cytochrome p450 Reductase, Chain A, domain 3"/>
    <property type="match status" value="1"/>
</dbReference>
<dbReference type="Gene3D" id="3.40.50.80">
    <property type="entry name" value="Nucleotide-binding domain of ferredoxin-NADP reductase (FNR) module"/>
    <property type="match status" value="1"/>
</dbReference>
<evidence type="ECO:0000259" key="14">
    <source>
        <dbReference type="PROSITE" id="PS50902"/>
    </source>
</evidence>
<dbReference type="EC" id="1.16.1.8" evidence="11"/>
<dbReference type="PRINTS" id="PR00369">
    <property type="entry name" value="FLAVODOXIN"/>
</dbReference>
<dbReference type="FunFam" id="3.40.50.80:FF:000018">
    <property type="entry name" value="NADPH--cytochrome P450 reductase"/>
    <property type="match status" value="1"/>
</dbReference>
<evidence type="ECO:0000256" key="13">
    <source>
        <dbReference type="SAM" id="MobiDB-lite"/>
    </source>
</evidence>
<evidence type="ECO:0000256" key="11">
    <source>
        <dbReference type="ARBA" id="ARBA00039088"/>
    </source>
</evidence>
<feature type="domain" description="Flavodoxin-like" evidence="14">
    <location>
        <begin position="11"/>
        <end position="154"/>
    </location>
</feature>
<keyword evidence="8" id="KW-0521">NADP</keyword>
<proteinExistence type="predicted"/>
<dbReference type="InterPro" id="IPR008254">
    <property type="entry name" value="Flavodoxin/NO_synth"/>
</dbReference>
<evidence type="ECO:0000313" key="17">
    <source>
        <dbReference type="Proteomes" id="UP001249851"/>
    </source>
</evidence>
<evidence type="ECO:0000256" key="8">
    <source>
        <dbReference type="ARBA" id="ARBA00022857"/>
    </source>
</evidence>
<dbReference type="Gene3D" id="2.40.30.10">
    <property type="entry name" value="Translation factors"/>
    <property type="match status" value="1"/>
</dbReference>
<evidence type="ECO:0000256" key="3">
    <source>
        <dbReference type="ARBA" id="ARBA00022605"/>
    </source>
</evidence>
<dbReference type="FunFam" id="1.20.990.10:FF:000007">
    <property type="entry name" value="Methionine synthase reductase"/>
    <property type="match status" value="1"/>
</dbReference>
<evidence type="ECO:0000256" key="10">
    <source>
        <dbReference type="ARBA" id="ARBA00023167"/>
    </source>
</evidence>
<dbReference type="FunFam" id="3.40.50.360:FF:000059">
    <property type="entry name" value="5-methyltetrahydrofolate-homocysteine methyltransferase reductase"/>
    <property type="match status" value="1"/>
</dbReference>
<comment type="caution">
    <text evidence="16">The sequence shown here is derived from an EMBL/GenBank/DDBJ whole genome shotgun (WGS) entry which is preliminary data.</text>
</comment>
<dbReference type="GO" id="GO:0030586">
    <property type="term" value="F:[methionine synthase] reductase (NADPH) activity"/>
    <property type="evidence" value="ECO:0007669"/>
    <property type="project" value="UniProtKB-EC"/>
</dbReference>
<protein>
    <recommendedName>
        <fullName evidence="12">Methionine synthase reductase</fullName>
        <ecNumber evidence="11">1.16.1.8</ecNumber>
    </recommendedName>
</protein>
<evidence type="ECO:0000256" key="6">
    <source>
        <dbReference type="ARBA" id="ARBA00022691"/>
    </source>
</evidence>
<dbReference type="GO" id="GO:0005829">
    <property type="term" value="C:cytosol"/>
    <property type="evidence" value="ECO:0007669"/>
    <property type="project" value="TreeGrafter"/>
</dbReference>
<evidence type="ECO:0000256" key="1">
    <source>
        <dbReference type="ARBA" id="ARBA00001917"/>
    </source>
</evidence>
<dbReference type="Gene3D" id="3.40.50.360">
    <property type="match status" value="1"/>
</dbReference>
<dbReference type="GO" id="GO:0009086">
    <property type="term" value="P:methionine biosynthetic process"/>
    <property type="evidence" value="ECO:0007669"/>
    <property type="project" value="UniProtKB-KW"/>
</dbReference>
<dbReference type="SUPFAM" id="SSF52218">
    <property type="entry name" value="Flavoproteins"/>
    <property type="match status" value="1"/>
</dbReference>
<dbReference type="InterPro" id="IPR001094">
    <property type="entry name" value="Flavdoxin-like"/>
</dbReference>
<dbReference type="InterPro" id="IPR001433">
    <property type="entry name" value="OxRdtase_FAD/NAD-bd"/>
</dbReference>
<reference evidence="16" key="2">
    <citation type="journal article" date="2023" name="Science">
        <title>Genomic signatures of disease resistance in endangered staghorn corals.</title>
        <authorList>
            <person name="Vollmer S.V."/>
            <person name="Selwyn J.D."/>
            <person name="Despard B.A."/>
            <person name="Roesel C.L."/>
        </authorList>
    </citation>
    <scope>NUCLEOTIDE SEQUENCE</scope>
    <source>
        <strain evidence="16">K2</strain>
    </source>
</reference>
<dbReference type="Proteomes" id="UP001249851">
    <property type="component" value="Unassembled WGS sequence"/>
</dbReference>
<keyword evidence="9" id="KW-0560">Oxidoreductase</keyword>
<dbReference type="PROSITE" id="PS50902">
    <property type="entry name" value="FLAVODOXIN_LIKE"/>
    <property type="match status" value="1"/>
</dbReference>
<dbReference type="EMBL" id="JARQWQ010000014">
    <property type="protein sequence ID" value="KAK2567541.1"/>
    <property type="molecule type" value="Genomic_DNA"/>
</dbReference>
<dbReference type="PANTHER" id="PTHR19384">
    <property type="entry name" value="NITRIC OXIDE SYNTHASE-RELATED"/>
    <property type="match status" value="1"/>
</dbReference>
<dbReference type="Pfam" id="PF00175">
    <property type="entry name" value="NAD_binding_1"/>
    <property type="match status" value="1"/>
</dbReference>
<dbReference type="PANTHER" id="PTHR19384:SF84">
    <property type="entry name" value="METHIONINE SYNTHASE REDUCTASE"/>
    <property type="match status" value="1"/>
</dbReference>
<dbReference type="InterPro" id="IPR023173">
    <property type="entry name" value="NADPH_Cyt_P450_Rdtase_alpha"/>
</dbReference>
<evidence type="ECO:0000256" key="5">
    <source>
        <dbReference type="ARBA" id="ARBA00022643"/>
    </source>
</evidence>
<dbReference type="PRINTS" id="PR00371">
    <property type="entry name" value="FPNCR"/>
</dbReference>
<dbReference type="Pfam" id="PF00258">
    <property type="entry name" value="Flavodoxin_1"/>
    <property type="match status" value="1"/>
</dbReference>
<organism evidence="16 17">
    <name type="scientific">Acropora cervicornis</name>
    <name type="common">Staghorn coral</name>
    <dbReference type="NCBI Taxonomy" id="6130"/>
    <lineage>
        <taxon>Eukaryota</taxon>
        <taxon>Metazoa</taxon>
        <taxon>Cnidaria</taxon>
        <taxon>Anthozoa</taxon>
        <taxon>Hexacorallia</taxon>
        <taxon>Scleractinia</taxon>
        <taxon>Astrocoeniina</taxon>
        <taxon>Acroporidae</taxon>
        <taxon>Acropora</taxon>
    </lineage>
</organism>
<keyword evidence="4" id="KW-0285">Flavoprotein</keyword>
<evidence type="ECO:0000313" key="16">
    <source>
        <dbReference type="EMBL" id="KAK2567541.1"/>
    </source>
</evidence>
<comment type="cofactor">
    <cofactor evidence="2">
        <name>FAD</name>
        <dbReference type="ChEBI" id="CHEBI:57692"/>
    </cofactor>
</comment>
<keyword evidence="17" id="KW-1185">Reference proteome</keyword>
<dbReference type="InterPro" id="IPR017938">
    <property type="entry name" value="Riboflavin_synthase-like_b-brl"/>
</dbReference>
<dbReference type="GO" id="GO:0010181">
    <property type="term" value="F:FMN binding"/>
    <property type="evidence" value="ECO:0007669"/>
    <property type="project" value="InterPro"/>
</dbReference>
<dbReference type="GO" id="GO:0050667">
    <property type="term" value="P:homocysteine metabolic process"/>
    <property type="evidence" value="ECO:0007669"/>
    <property type="project" value="TreeGrafter"/>
</dbReference>
<dbReference type="InterPro" id="IPR029039">
    <property type="entry name" value="Flavoprotein-like_sf"/>
</dbReference>